<keyword evidence="4" id="KW-1000">Mitochondrion outer membrane</keyword>
<evidence type="ECO:0000256" key="7">
    <source>
        <dbReference type="ARBA" id="ARBA00023054"/>
    </source>
</evidence>
<accession>A0A1B0D4N8</accession>
<dbReference type="Pfam" id="PF00350">
    <property type="entry name" value="Dynamin_N"/>
    <property type="match status" value="1"/>
</dbReference>
<dbReference type="EMBL" id="AJVK01024732">
    <property type="status" value="NOT_ANNOTATED_CDS"/>
    <property type="molecule type" value="Genomic_DNA"/>
</dbReference>
<dbReference type="EnsemblMetazoa" id="PPAI002446-RA">
    <property type="protein sequence ID" value="PPAI002446-PA"/>
    <property type="gene ID" value="PPAI002446"/>
</dbReference>
<dbReference type="GO" id="GO:0003924">
    <property type="term" value="F:GTPase activity"/>
    <property type="evidence" value="ECO:0007669"/>
    <property type="project" value="InterPro"/>
</dbReference>
<dbReference type="InterPro" id="IPR027417">
    <property type="entry name" value="P-loop_NTPase"/>
</dbReference>
<dbReference type="AlphaFoldDB" id="A0A1B0D4N8"/>
<dbReference type="InterPro" id="IPR045063">
    <property type="entry name" value="Dynamin_N"/>
</dbReference>
<evidence type="ECO:0000256" key="4">
    <source>
        <dbReference type="ARBA" id="ARBA00022787"/>
    </source>
</evidence>
<dbReference type="SUPFAM" id="SSF52540">
    <property type="entry name" value="P-loop containing nucleoside triphosphate hydrolases"/>
    <property type="match status" value="1"/>
</dbReference>
<dbReference type="Gene3D" id="3.40.50.300">
    <property type="entry name" value="P-loop containing nucleotide triphosphate hydrolases"/>
    <property type="match status" value="1"/>
</dbReference>
<dbReference type="GO" id="GO:0005525">
    <property type="term" value="F:GTP binding"/>
    <property type="evidence" value="ECO:0007669"/>
    <property type="project" value="UniProtKB-KW"/>
</dbReference>
<keyword evidence="5" id="KW-0378">Hydrolase</keyword>
<evidence type="ECO:0000256" key="5">
    <source>
        <dbReference type="ARBA" id="ARBA00022801"/>
    </source>
</evidence>
<evidence type="ECO:0000256" key="8">
    <source>
        <dbReference type="ARBA" id="ARBA00023128"/>
    </source>
</evidence>
<dbReference type="VEuPathDB" id="VectorBase:PPAPM1_008751"/>
<evidence type="ECO:0000313" key="12">
    <source>
        <dbReference type="Proteomes" id="UP000092462"/>
    </source>
</evidence>
<keyword evidence="12" id="KW-1185">Reference proteome</keyword>
<dbReference type="PROSITE" id="PS51718">
    <property type="entry name" value="G_DYNAMIN_2"/>
    <property type="match status" value="1"/>
</dbReference>
<evidence type="ECO:0000256" key="3">
    <source>
        <dbReference type="ARBA" id="ARBA00022741"/>
    </source>
</evidence>
<dbReference type="InterPro" id="IPR027094">
    <property type="entry name" value="Mitofusin_fam"/>
</dbReference>
<keyword evidence="3" id="KW-0547">Nucleotide-binding</keyword>
<keyword evidence="2" id="KW-0812">Transmembrane</keyword>
<sequence length="556" mass="63390">MLREKVLPSGIGHTTNCFCQVEGVDGHEAYLVKEGSEEKLNVVSVQQLANALSQEKLNESSLIRIFWPRERCSLLRDDVVFMDSPGVDVSPNLDDWIDNHCLNADVFVLVLNAESTMTIAEKSFFHEVSQRLSKPNIFILNNRWDASANEPEFQESVKAQHTERCIDFLTKELKVSLQKEAEERNRYFEFQDFERKFEECISKSAVKTKFEQHSRGGKQIAKDMISMLDNIYDRASCLKTQKLDHRRILIERINNTDQQLAQVTREMKSKIHSMVEEVEQKVSKALNEEIWRLGVLVDEFPLPFHTDPVVLNIYKREMNSHVEQGLGSNLRARLSTAMAMNMETAQREMTEKMHSLLPSDMLNQKVSSFAVRQQPFEMFYTLNCQNLCADFQEDLEFRFSWGITAILQKISNRMKDKKGNDKTLMITRQSSQNSLPPVMSPISDQPDGANCVVPYGGSSITPEQLSLISNMMVATMGSHGTVGGIIVSGLLFKAIGWRVLVGIGVAYGCVYLYERLSYTNSAKKRRFKSQYVKHATKKLKLIVDLTSANCSHQVQQ</sequence>
<keyword evidence="9" id="KW-0342">GTP-binding</keyword>
<keyword evidence="10" id="KW-0472">Membrane</keyword>
<dbReference type="GO" id="GO:0051646">
    <property type="term" value="P:mitochondrion localization"/>
    <property type="evidence" value="ECO:0007669"/>
    <property type="project" value="TreeGrafter"/>
</dbReference>
<dbReference type="GO" id="GO:0008053">
    <property type="term" value="P:mitochondrial fusion"/>
    <property type="evidence" value="ECO:0007669"/>
    <property type="project" value="InterPro"/>
</dbReference>
<dbReference type="PANTHER" id="PTHR10465:SF3">
    <property type="entry name" value="TRANSMEMBRANE GTPASE MARF-RELATED"/>
    <property type="match status" value="1"/>
</dbReference>
<dbReference type="Pfam" id="PF04799">
    <property type="entry name" value="Fzo_mitofusin"/>
    <property type="match status" value="1"/>
</dbReference>
<protein>
    <submittedName>
        <fullName evidence="11">Uncharacterized protein</fullName>
    </submittedName>
</protein>
<dbReference type="EMBL" id="AJVK01024731">
    <property type="status" value="NOT_ANNOTATED_CDS"/>
    <property type="molecule type" value="Genomic_DNA"/>
</dbReference>
<keyword evidence="6" id="KW-1133">Transmembrane helix</keyword>
<evidence type="ECO:0000256" key="10">
    <source>
        <dbReference type="ARBA" id="ARBA00023136"/>
    </source>
</evidence>
<keyword evidence="8" id="KW-0496">Mitochondrion</keyword>
<reference evidence="11" key="1">
    <citation type="submission" date="2022-08" db="UniProtKB">
        <authorList>
            <consortium name="EnsemblMetazoa"/>
        </authorList>
    </citation>
    <scope>IDENTIFICATION</scope>
    <source>
        <strain evidence="11">Israel</strain>
    </source>
</reference>
<comment type="subcellular location">
    <subcellularLocation>
        <location evidence="1">Mitochondrion outer membrane</location>
        <topology evidence="1">Multi-pass membrane protein</topology>
    </subcellularLocation>
</comment>
<organism evidence="11 12">
    <name type="scientific">Phlebotomus papatasi</name>
    <name type="common">Sandfly</name>
    <dbReference type="NCBI Taxonomy" id="29031"/>
    <lineage>
        <taxon>Eukaryota</taxon>
        <taxon>Metazoa</taxon>
        <taxon>Ecdysozoa</taxon>
        <taxon>Arthropoda</taxon>
        <taxon>Hexapoda</taxon>
        <taxon>Insecta</taxon>
        <taxon>Pterygota</taxon>
        <taxon>Neoptera</taxon>
        <taxon>Endopterygota</taxon>
        <taxon>Diptera</taxon>
        <taxon>Nematocera</taxon>
        <taxon>Psychodoidea</taxon>
        <taxon>Psychodidae</taxon>
        <taxon>Phlebotomus</taxon>
        <taxon>Phlebotomus</taxon>
    </lineage>
</organism>
<dbReference type="InterPro" id="IPR030381">
    <property type="entry name" value="G_DYNAMIN_dom"/>
</dbReference>
<proteinExistence type="predicted"/>
<evidence type="ECO:0000256" key="2">
    <source>
        <dbReference type="ARBA" id="ARBA00022692"/>
    </source>
</evidence>
<dbReference type="GO" id="GO:0005741">
    <property type="term" value="C:mitochondrial outer membrane"/>
    <property type="evidence" value="ECO:0007669"/>
    <property type="project" value="UniProtKB-SubCell"/>
</dbReference>
<evidence type="ECO:0000256" key="1">
    <source>
        <dbReference type="ARBA" id="ARBA00004374"/>
    </source>
</evidence>
<evidence type="ECO:0000256" key="6">
    <source>
        <dbReference type="ARBA" id="ARBA00022989"/>
    </source>
</evidence>
<dbReference type="Proteomes" id="UP000092462">
    <property type="component" value="Unassembled WGS sequence"/>
</dbReference>
<evidence type="ECO:0000256" key="9">
    <source>
        <dbReference type="ARBA" id="ARBA00023134"/>
    </source>
</evidence>
<dbReference type="VEuPathDB" id="VectorBase:PPAI002446"/>
<keyword evidence="7" id="KW-0175">Coiled coil</keyword>
<evidence type="ECO:0000313" key="11">
    <source>
        <dbReference type="EnsemblMetazoa" id="PPAI002446-PA"/>
    </source>
</evidence>
<dbReference type="PANTHER" id="PTHR10465">
    <property type="entry name" value="TRANSMEMBRANE GTPASE FZO1"/>
    <property type="match status" value="1"/>
</dbReference>
<dbReference type="InterPro" id="IPR006884">
    <property type="entry name" value="Fzo/mitofusin_HR2"/>
</dbReference>
<dbReference type="EMBL" id="AJVK01024730">
    <property type="status" value="NOT_ANNOTATED_CDS"/>
    <property type="molecule type" value="Genomic_DNA"/>
</dbReference>
<name>A0A1B0D4N8_PHLPP</name>